<dbReference type="PANTHER" id="PTHR10829">
    <property type="entry name" value="CORTACTIN AND DREBRIN"/>
    <property type="match status" value="1"/>
</dbReference>
<keyword evidence="24" id="KW-0966">Cell projection</keyword>
<feature type="compositionally biased region" description="Acidic residues" evidence="26">
    <location>
        <begin position="18"/>
        <end position="29"/>
    </location>
</feature>
<evidence type="ECO:0000256" key="16">
    <source>
        <dbReference type="ARBA" id="ARBA00022737"/>
    </source>
</evidence>
<feature type="compositionally biased region" description="Basic and acidic residues" evidence="26">
    <location>
        <begin position="280"/>
        <end position="321"/>
    </location>
</feature>
<dbReference type="PROSITE" id="PS51090">
    <property type="entry name" value="CORTACTIN"/>
    <property type="match status" value="5"/>
</dbReference>
<feature type="region of interest" description="Disordered" evidence="26">
    <location>
        <begin position="1"/>
        <end position="91"/>
    </location>
</feature>
<evidence type="ECO:0000256" key="23">
    <source>
        <dbReference type="ARBA" id="ARBA00023212"/>
    </source>
</evidence>
<feature type="compositionally biased region" description="Polar residues" evidence="26">
    <location>
        <begin position="474"/>
        <end position="485"/>
    </location>
</feature>
<dbReference type="Pfam" id="PF00018">
    <property type="entry name" value="SH3_1"/>
    <property type="match status" value="1"/>
</dbReference>
<evidence type="ECO:0000256" key="15">
    <source>
        <dbReference type="ARBA" id="ARBA00022583"/>
    </source>
</evidence>
<dbReference type="GO" id="GO:0030864">
    <property type="term" value="C:cortical actin cytoskeleton"/>
    <property type="evidence" value="ECO:0007669"/>
    <property type="project" value="TreeGrafter"/>
</dbReference>
<comment type="caution">
    <text evidence="28">The sequence shown here is derived from an EMBL/GenBank/DDBJ whole genome shotgun (WGS) entry which is preliminary data.</text>
</comment>
<dbReference type="PROSITE" id="PS50002">
    <property type="entry name" value="SH3"/>
    <property type="match status" value="1"/>
</dbReference>
<evidence type="ECO:0000256" key="2">
    <source>
        <dbReference type="ARBA" id="ARBA00004240"/>
    </source>
</evidence>
<dbReference type="GO" id="GO:0051015">
    <property type="term" value="F:actin filament binding"/>
    <property type="evidence" value="ECO:0007669"/>
    <property type="project" value="TreeGrafter"/>
</dbReference>
<dbReference type="PRINTS" id="PR00499">
    <property type="entry name" value="P67PHOX"/>
</dbReference>
<dbReference type="GO" id="GO:0030427">
    <property type="term" value="C:site of polarized growth"/>
    <property type="evidence" value="ECO:0007669"/>
    <property type="project" value="TreeGrafter"/>
</dbReference>
<protein>
    <recommendedName>
        <fullName evidence="27">SH3 domain-containing protein</fullName>
    </recommendedName>
</protein>
<dbReference type="GO" id="GO:0005925">
    <property type="term" value="C:focal adhesion"/>
    <property type="evidence" value="ECO:0007669"/>
    <property type="project" value="UniProtKB-SubCell"/>
</dbReference>
<evidence type="ECO:0000256" key="20">
    <source>
        <dbReference type="ARBA" id="ARBA00023054"/>
    </source>
</evidence>
<dbReference type="GO" id="GO:0001726">
    <property type="term" value="C:ruffle"/>
    <property type="evidence" value="ECO:0007669"/>
    <property type="project" value="UniProtKB-SubCell"/>
</dbReference>
<feature type="compositionally biased region" description="Basic and acidic residues" evidence="26">
    <location>
        <begin position="366"/>
        <end position="385"/>
    </location>
</feature>
<dbReference type="PANTHER" id="PTHR10829:SF23">
    <property type="entry name" value="CORTACTIN, ISOFORM A"/>
    <property type="match status" value="1"/>
</dbReference>
<dbReference type="FunFam" id="2.30.30.40:FF:000087">
    <property type="entry name" value="Src substrate cortactin"/>
    <property type="match status" value="1"/>
</dbReference>
<dbReference type="Pfam" id="PF02218">
    <property type="entry name" value="HS1_rep"/>
    <property type="match status" value="5"/>
</dbReference>
<evidence type="ECO:0000256" key="4">
    <source>
        <dbReference type="ARBA" id="ARBA00004246"/>
    </source>
</evidence>
<keyword evidence="19" id="KW-0770">Synapse</keyword>
<evidence type="ECO:0000256" key="24">
    <source>
        <dbReference type="ARBA" id="ARBA00023273"/>
    </source>
</evidence>
<evidence type="ECO:0000256" key="21">
    <source>
        <dbReference type="ARBA" id="ARBA00023136"/>
    </source>
</evidence>
<feature type="non-terminal residue" evidence="28">
    <location>
        <position position="1"/>
    </location>
</feature>
<keyword evidence="13" id="KW-0963">Cytoplasm</keyword>
<proteinExistence type="predicted"/>
<keyword evidence="12" id="KW-1003">Cell membrane</keyword>
<keyword evidence="11 25" id="KW-0728">SH3 domain</keyword>
<dbReference type="CDD" id="cd11959">
    <property type="entry name" value="SH3_Cortactin"/>
    <property type="match status" value="1"/>
</dbReference>
<evidence type="ECO:0000256" key="1">
    <source>
        <dbReference type="ARBA" id="ARBA00004236"/>
    </source>
</evidence>
<dbReference type="InterPro" id="IPR036028">
    <property type="entry name" value="SH3-like_dom_sf"/>
</dbReference>
<feature type="region of interest" description="Disordered" evidence="26">
    <location>
        <begin position="424"/>
        <end position="515"/>
    </location>
</feature>
<evidence type="ECO:0000256" key="26">
    <source>
        <dbReference type="SAM" id="MobiDB-lite"/>
    </source>
</evidence>
<dbReference type="GO" id="GO:0030833">
    <property type="term" value="P:regulation of actin filament polymerization"/>
    <property type="evidence" value="ECO:0007669"/>
    <property type="project" value="TreeGrafter"/>
</dbReference>
<feature type="region of interest" description="Disordered" evidence="26">
    <location>
        <begin position="246"/>
        <end position="344"/>
    </location>
</feature>
<dbReference type="InterPro" id="IPR003134">
    <property type="entry name" value="Hs1_Cortactin"/>
</dbReference>
<keyword evidence="23" id="KW-0206">Cytoskeleton</keyword>
<evidence type="ECO:0000256" key="9">
    <source>
        <dbReference type="ARBA" id="ARBA00004552"/>
    </source>
</evidence>
<dbReference type="GO" id="GO:0005884">
    <property type="term" value="C:actin filament"/>
    <property type="evidence" value="ECO:0007669"/>
    <property type="project" value="TreeGrafter"/>
</dbReference>
<dbReference type="SMART" id="SM00326">
    <property type="entry name" value="SH3"/>
    <property type="match status" value="1"/>
</dbReference>
<accession>A0A0L0BPB3</accession>
<keyword evidence="16" id="KW-0677">Repeat</keyword>
<dbReference type="OrthoDB" id="5971719at2759"/>
<evidence type="ECO:0000256" key="7">
    <source>
        <dbReference type="ARBA" id="ARBA00004510"/>
    </source>
</evidence>
<dbReference type="SUPFAM" id="SSF50044">
    <property type="entry name" value="SH3-domain"/>
    <property type="match status" value="1"/>
</dbReference>
<evidence type="ECO:0000256" key="25">
    <source>
        <dbReference type="PROSITE-ProRule" id="PRU00192"/>
    </source>
</evidence>
<dbReference type="InterPro" id="IPR035716">
    <property type="entry name" value="Cortactin_SH3"/>
</dbReference>
<feature type="domain" description="SH3" evidence="27">
    <location>
        <begin position="533"/>
        <end position="592"/>
    </location>
</feature>
<keyword evidence="14" id="KW-0597">Phosphoprotein</keyword>
<evidence type="ECO:0000256" key="12">
    <source>
        <dbReference type="ARBA" id="ARBA00022475"/>
    </source>
</evidence>
<dbReference type="GO" id="GO:0030027">
    <property type="term" value="C:lamellipodium"/>
    <property type="evidence" value="ECO:0007669"/>
    <property type="project" value="UniProtKB-SubCell"/>
</dbReference>
<evidence type="ECO:0000256" key="3">
    <source>
        <dbReference type="ARBA" id="ARBA00004245"/>
    </source>
</evidence>
<evidence type="ECO:0000256" key="5">
    <source>
        <dbReference type="ARBA" id="ARBA00004279"/>
    </source>
</evidence>
<dbReference type="GO" id="GO:0005886">
    <property type="term" value="C:plasma membrane"/>
    <property type="evidence" value="ECO:0007669"/>
    <property type="project" value="UniProtKB-SubCell"/>
</dbReference>
<dbReference type="GO" id="GO:0043197">
    <property type="term" value="C:dendritic spine"/>
    <property type="evidence" value="ECO:0007669"/>
    <property type="project" value="UniProtKB-SubCell"/>
</dbReference>
<evidence type="ECO:0000259" key="27">
    <source>
        <dbReference type="PROSITE" id="PS50002"/>
    </source>
</evidence>
<evidence type="ECO:0000256" key="11">
    <source>
        <dbReference type="ARBA" id="ARBA00022443"/>
    </source>
</evidence>
<keyword evidence="22" id="KW-0168">Coated pit</keyword>
<comment type="subcellular location">
    <subcellularLocation>
        <location evidence="4">Cell junction</location>
        <location evidence="4">Focal adhesion</location>
    </subcellularLocation>
    <subcellularLocation>
        <location evidence="1">Cell membrane</location>
    </subcellularLocation>
    <subcellularLocation>
        <location evidence="5">Cell projection</location>
        <location evidence="5">Dendrite</location>
    </subcellularLocation>
    <subcellularLocation>
        <location evidence="9">Cell projection</location>
        <location evidence="9">Dendritic spine</location>
    </subcellularLocation>
    <subcellularLocation>
        <location evidence="7">Cell projection</location>
        <location evidence="7">Lamellipodium</location>
    </subcellularLocation>
    <subcellularLocation>
        <location evidence="6">Cell projection</location>
        <location evidence="6">Ruffle</location>
    </subcellularLocation>
    <subcellularLocation>
        <location evidence="8">Cytoplasm</location>
        <location evidence="8">Cell cortex</location>
    </subcellularLocation>
    <subcellularLocation>
        <location evidence="3">Cytoplasm</location>
        <location evidence="3">Cytoskeleton</location>
    </subcellularLocation>
    <subcellularLocation>
        <location evidence="2">Endoplasmic reticulum</location>
    </subcellularLocation>
    <subcellularLocation>
        <location evidence="10">Membrane</location>
        <location evidence="10">Clathrin-coated pit</location>
    </subcellularLocation>
</comment>
<evidence type="ECO:0000256" key="18">
    <source>
        <dbReference type="ARBA" id="ARBA00022949"/>
    </source>
</evidence>
<dbReference type="InterPro" id="IPR001452">
    <property type="entry name" value="SH3_domain"/>
</dbReference>
<dbReference type="GO" id="GO:0005783">
    <property type="term" value="C:endoplasmic reticulum"/>
    <property type="evidence" value="ECO:0007669"/>
    <property type="project" value="UniProtKB-SubCell"/>
</dbReference>
<keyword evidence="20" id="KW-0175">Coiled coil</keyword>
<keyword evidence="15" id="KW-0254">Endocytosis</keyword>
<evidence type="ECO:0000313" key="29">
    <source>
        <dbReference type="Proteomes" id="UP000037069"/>
    </source>
</evidence>
<name>A0A0L0BPB3_LUCCU</name>
<reference evidence="28 29" key="1">
    <citation type="journal article" date="2015" name="Nat. Commun.">
        <title>Lucilia cuprina genome unlocks parasitic fly biology to underpin future interventions.</title>
        <authorList>
            <person name="Anstead C.A."/>
            <person name="Korhonen P.K."/>
            <person name="Young N.D."/>
            <person name="Hall R.S."/>
            <person name="Jex A.R."/>
            <person name="Murali S.C."/>
            <person name="Hughes D.S."/>
            <person name="Lee S.F."/>
            <person name="Perry T."/>
            <person name="Stroehlein A.J."/>
            <person name="Ansell B.R."/>
            <person name="Breugelmans B."/>
            <person name="Hofmann A."/>
            <person name="Qu J."/>
            <person name="Dugan S."/>
            <person name="Lee S.L."/>
            <person name="Chao H."/>
            <person name="Dinh H."/>
            <person name="Han Y."/>
            <person name="Doddapaneni H.V."/>
            <person name="Worley K.C."/>
            <person name="Muzny D.M."/>
            <person name="Ioannidis P."/>
            <person name="Waterhouse R.M."/>
            <person name="Zdobnov E.M."/>
            <person name="James P.J."/>
            <person name="Bagnall N.H."/>
            <person name="Kotze A.C."/>
            <person name="Gibbs R.A."/>
            <person name="Richards S."/>
            <person name="Batterham P."/>
            <person name="Gasser R.B."/>
        </authorList>
    </citation>
    <scope>NUCLEOTIDE SEQUENCE [LARGE SCALE GENOMIC DNA]</scope>
    <source>
        <strain evidence="28 29">LS</strain>
        <tissue evidence="28">Full body</tissue>
    </source>
</reference>
<dbReference type="STRING" id="7375.A0A0L0BPB3"/>
<dbReference type="Gene3D" id="2.30.30.40">
    <property type="entry name" value="SH3 Domains"/>
    <property type="match status" value="1"/>
</dbReference>
<keyword evidence="17" id="KW-0256">Endoplasmic reticulum</keyword>
<evidence type="ECO:0000256" key="10">
    <source>
        <dbReference type="ARBA" id="ARBA00004600"/>
    </source>
</evidence>
<evidence type="ECO:0000256" key="22">
    <source>
        <dbReference type="ARBA" id="ARBA00023176"/>
    </source>
</evidence>
<evidence type="ECO:0000256" key="13">
    <source>
        <dbReference type="ARBA" id="ARBA00022490"/>
    </source>
</evidence>
<sequence length="594" mass="66288">VKMWKATAGLQIQNTADSNDDDWETDPDFVNDVSEQEQRWGAKTIEGSGRTGGAIDMDKLRSETEKADQDKKRKEIEEINPGYGYGGKFGVQTDRMDKSAVGHDYQGKVEKHASQKDYATGFGGKFGVQSDRVDKSAAGWDHIEKVEKHASQKDYATGFGGKFGVQSDRVDKSAVGWDHVEKVEKHESQKDYSKGFGGKFGVQEDRKDKSAVGWDHIEAPQKHESQVDHKIGFGGKFGVQKDRMDKSAASYDDGGKQQVGTNYTKTKPVIEGVKPSNLRAKFENLAKNSEEESRKRAEEQKRLREAKDKRDREEAAKKTVVENKPLPAADEAKQPPPKGARSHIVTGREGGIGNAISAFNQMQSPTKEETTAVRKEPIHIPREVKSEVKTEIEQIEEVKQQPQQQQPEIVAEVKQEVQQKVMAPPPDLIPSIEIQTVATPPEVQSPEPPHTTEDAQASTASPAAAVVEEPEPLYQNQSEIQQHSVPKSPEPSIQEPQQQQQQQAQPVSQTETAVAQEPELYGNSENLADYIEDTHIHAIALYDYQANDDDEISFDPDDIITHIEMIDEGWWRGLCKNRYGLFPANYVQVINNQN</sequence>
<evidence type="ECO:0000256" key="14">
    <source>
        <dbReference type="ARBA" id="ARBA00022553"/>
    </source>
</evidence>
<dbReference type="Proteomes" id="UP000037069">
    <property type="component" value="Unassembled WGS sequence"/>
</dbReference>
<dbReference type="GO" id="GO:0016477">
    <property type="term" value="P:cell migration"/>
    <property type="evidence" value="ECO:0007669"/>
    <property type="project" value="TreeGrafter"/>
</dbReference>
<evidence type="ECO:0000256" key="19">
    <source>
        <dbReference type="ARBA" id="ARBA00023018"/>
    </source>
</evidence>
<feature type="region of interest" description="Disordered" evidence="26">
    <location>
        <begin position="361"/>
        <end position="385"/>
    </location>
</feature>
<evidence type="ECO:0000256" key="6">
    <source>
        <dbReference type="ARBA" id="ARBA00004466"/>
    </source>
</evidence>
<evidence type="ECO:0000256" key="8">
    <source>
        <dbReference type="ARBA" id="ARBA00004544"/>
    </source>
</evidence>
<feature type="compositionally biased region" description="Low complexity" evidence="26">
    <location>
        <begin position="486"/>
        <end position="511"/>
    </location>
</feature>
<feature type="compositionally biased region" description="Basic and acidic residues" evidence="26">
    <location>
        <begin position="56"/>
        <end position="77"/>
    </location>
</feature>
<dbReference type="AlphaFoldDB" id="A0A0L0BPB3"/>
<dbReference type="OMA" id="VGFQEQD"/>
<evidence type="ECO:0000313" key="28">
    <source>
        <dbReference type="EMBL" id="KNC21882.1"/>
    </source>
</evidence>
<gene>
    <name evidence="28" type="ORF">FF38_11462</name>
</gene>
<keyword evidence="29" id="KW-1185">Reference proteome</keyword>
<keyword evidence="21" id="KW-0472">Membrane</keyword>
<dbReference type="GO" id="GO:0006897">
    <property type="term" value="P:endocytosis"/>
    <property type="evidence" value="ECO:0007669"/>
    <property type="project" value="UniProtKB-KW"/>
</dbReference>
<evidence type="ECO:0000256" key="17">
    <source>
        <dbReference type="ARBA" id="ARBA00022824"/>
    </source>
</evidence>
<dbReference type="PRINTS" id="PR00452">
    <property type="entry name" value="SH3DOMAIN"/>
</dbReference>
<organism evidence="28 29">
    <name type="scientific">Lucilia cuprina</name>
    <name type="common">Green bottle fly</name>
    <name type="synonym">Australian sheep blowfly</name>
    <dbReference type="NCBI Taxonomy" id="7375"/>
    <lineage>
        <taxon>Eukaryota</taxon>
        <taxon>Metazoa</taxon>
        <taxon>Ecdysozoa</taxon>
        <taxon>Arthropoda</taxon>
        <taxon>Hexapoda</taxon>
        <taxon>Insecta</taxon>
        <taxon>Pterygota</taxon>
        <taxon>Neoptera</taxon>
        <taxon>Endopterygota</taxon>
        <taxon>Diptera</taxon>
        <taxon>Brachycera</taxon>
        <taxon>Muscomorpha</taxon>
        <taxon>Oestroidea</taxon>
        <taxon>Calliphoridae</taxon>
        <taxon>Luciliinae</taxon>
        <taxon>Lucilia</taxon>
    </lineage>
</organism>
<dbReference type="EMBL" id="JRES01001575">
    <property type="protein sequence ID" value="KNC21882.1"/>
    <property type="molecule type" value="Genomic_DNA"/>
</dbReference>
<dbReference type="GO" id="GO:0005905">
    <property type="term" value="C:clathrin-coated pit"/>
    <property type="evidence" value="ECO:0007669"/>
    <property type="project" value="UniProtKB-SubCell"/>
</dbReference>
<keyword evidence="18" id="KW-0965">Cell junction</keyword>